<proteinExistence type="predicted"/>
<sequence>MVLDEDVETIPHWTSSLTPPLPSSPMQAPSALPPSSKDNIKNEHCYLCLDVPVESRSLVRGSDVDFTCPTAMKLQIGITAAKWDGHLPHTGVSLFTLHLNQF</sequence>
<keyword evidence="3" id="KW-1185">Reference proteome</keyword>
<reference evidence="2 3" key="1">
    <citation type="submission" date="2014-04" db="EMBL/GenBank/DDBJ databases">
        <authorList>
            <consortium name="DOE Joint Genome Institute"/>
            <person name="Kuo A."/>
            <person name="Kohler A."/>
            <person name="Jargeat P."/>
            <person name="Nagy L.G."/>
            <person name="Floudas D."/>
            <person name="Copeland A."/>
            <person name="Barry K.W."/>
            <person name="Cichocki N."/>
            <person name="Veneault-Fourrey C."/>
            <person name="LaButti K."/>
            <person name="Lindquist E.A."/>
            <person name="Lipzen A."/>
            <person name="Lundell T."/>
            <person name="Morin E."/>
            <person name="Murat C."/>
            <person name="Sun H."/>
            <person name="Tunlid A."/>
            <person name="Henrissat B."/>
            <person name="Grigoriev I.V."/>
            <person name="Hibbett D.S."/>
            <person name="Martin F."/>
            <person name="Nordberg H.P."/>
            <person name="Cantor M.N."/>
            <person name="Hua S.X."/>
        </authorList>
    </citation>
    <scope>NUCLEOTIDE SEQUENCE [LARGE SCALE GENOMIC DNA]</scope>
    <source>
        <strain evidence="2 3">Ve08.2h10</strain>
    </source>
</reference>
<feature type="region of interest" description="Disordered" evidence="1">
    <location>
        <begin position="1"/>
        <end position="37"/>
    </location>
</feature>
<evidence type="ECO:0000313" key="3">
    <source>
        <dbReference type="Proteomes" id="UP000054538"/>
    </source>
</evidence>
<reference evidence="3" key="2">
    <citation type="submission" date="2015-01" db="EMBL/GenBank/DDBJ databases">
        <title>Evolutionary Origins and Diversification of the Mycorrhizal Mutualists.</title>
        <authorList>
            <consortium name="DOE Joint Genome Institute"/>
            <consortium name="Mycorrhizal Genomics Consortium"/>
            <person name="Kohler A."/>
            <person name="Kuo A."/>
            <person name="Nagy L.G."/>
            <person name="Floudas D."/>
            <person name="Copeland A."/>
            <person name="Barry K.W."/>
            <person name="Cichocki N."/>
            <person name="Veneault-Fourrey C."/>
            <person name="LaButti K."/>
            <person name="Lindquist E.A."/>
            <person name="Lipzen A."/>
            <person name="Lundell T."/>
            <person name="Morin E."/>
            <person name="Murat C."/>
            <person name="Riley R."/>
            <person name="Ohm R."/>
            <person name="Sun H."/>
            <person name="Tunlid A."/>
            <person name="Henrissat B."/>
            <person name="Grigoriev I.V."/>
            <person name="Hibbett D.S."/>
            <person name="Martin F."/>
        </authorList>
    </citation>
    <scope>NUCLEOTIDE SEQUENCE [LARGE SCALE GENOMIC DNA]</scope>
    <source>
        <strain evidence="3">Ve08.2h10</strain>
    </source>
</reference>
<dbReference type="AlphaFoldDB" id="A0A0D0BJH0"/>
<evidence type="ECO:0000313" key="2">
    <source>
        <dbReference type="EMBL" id="KIK71802.1"/>
    </source>
</evidence>
<dbReference type="EMBL" id="KN831643">
    <property type="protein sequence ID" value="KIK71802.1"/>
    <property type="molecule type" value="Genomic_DNA"/>
</dbReference>
<accession>A0A0D0BJH0</accession>
<dbReference type="InParanoid" id="A0A0D0BJH0"/>
<organism evidence="2 3">
    <name type="scientific">Paxillus rubicundulus Ve08.2h10</name>
    <dbReference type="NCBI Taxonomy" id="930991"/>
    <lineage>
        <taxon>Eukaryota</taxon>
        <taxon>Fungi</taxon>
        <taxon>Dikarya</taxon>
        <taxon>Basidiomycota</taxon>
        <taxon>Agaricomycotina</taxon>
        <taxon>Agaricomycetes</taxon>
        <taxon>Agaricomycetidae</taxon>
        <taxon>Boletales</taxon>
        <taxon>Paxilineae</taxon>
        <taxon>Paxillaceae</taxon>
        <taxon>Paxillus</taxon>
    </lineage>
</organism>
<dbReference type="Proteomes" id="UP000054538">
    <property type="component" value="Unassembled WGS sequence"/>
</dbReference>
<name>A0A0D0BJH0_9AGAM</name>
<dbReference type="HOGENOM" id="CLU_2278366_0_0_1"/>
<evidence type="ECO:0000256" key="1">
    <source>
        <dbReference type="SAM" id="MobiDB-lite"/>
    </source>
</evidence>
<gene>
    <name evidence="2" type="ORF">PAXRUDRAFT_22814</name>
</gene>
<protein>
    <submittedName>
        <fullName evidence="2">Uncharacterized protein</fullName>
    </submittedName>
</protein>